<dbReference type="PROSITE" id="PS50082">
    <property type="entry name" value="WD_REPEATS_2"/>
    <property type="match status" value="1"/>
</dbReference>
<dbReference type="Gene3D" id="2.130.10.10">
    <property type="entry name" value="YVTN repeat-like/Quinoprotein amine dehydrogenase"/>
    <property type="match status" value="1"/>
</dbReference>
<gene>
    <name evidence="3" type="ORF">GBAR_LOCUS922</name>
</gene>
<dbReference type="InterPro" id="IPR011047">
    <property type="entry name" value="Quinoprotein_ADH-like_sf"/>
</dbReference>
<dbReference type="PROSITE" id="PS50294">
    <property type="entry name" value="WD_REPEATS_REGION"/>
    <property type="match status" value="1"/>
</dbReference>
<dbReference type="SUPFAM" id="SSF50998">
    <property type="entry name" value="Quinoprotein alcohol dehydrogenase-like"/>
    <property type="match status" value="1"/>
</dbReference>
<sequence length="620" mass="69572">MKRHATNAMGSRASYNLDRKLPTKPLSNTEFNKLVRENAIATDAESADNLFKILSQTRASISPQTFVPFYDSWKLVQQVCLSMDLMGFELEKGDKEKTGERVIAVGETARTPYGGQNQLVLTTYRFLAVTNFRTHVLADLRRNLRIEKSDLPLGILPGSKMPGITIVYDSREEPREEKTVTERVTARLIRNKHHSLANTDSYAGFEDVVDRDHWYPMLLEVQRGWRVAQARKDPGVMETAMCHVVLLDAIVGSGLLDRLNHTQRGKCMMKLMTLQTKDVSEVTQFTVEALQYRINPCLHETQRQTVESLLYIPPLDPLEAGLGKLWLGLGNGCLKVYDMDEKCFESNIKISDAKGKSLRLSCLLLVNHTVWVASFFSKNIHILDAETVCHVSQVSYLEEAPRDLCLSDQICHCSTAGPQVWCLLVNGTLLAFDPDTRTRTCKMQVPISDDSAFFTVTCFTIWRSTLWVGTNRGTIAVIDANDGRCVHEIFFPGGRRKQVEIKHLALSSENEIWCSVNSTPRSKDSTFLTVFDAATHEKKLHYTDLESRVAVILPVHTSMWCGTKGGKILIFNSKNYSTGETSQLSAHEDIIRTMTVADRYVVSGSGSNDGYAAVWRAVSS</sequence>
<evidence type="ECO:0000259" key="2">
    <source>
        <dbReference type="Pfam" id="PF23726"/>
    </source>
</evidence>
<organism evidence="3 4">
    <name type="scientific">Geodia barretti</name>
    <name type="common">Barrett's horny sponge</name>
    <dbReference type="NCBI Taxonomy" id="519541"/>
    <lineage>
        <taxon>Eukaryota</taxon>
        <taxon>Metazoa</taxon>
        <taxon>Porifera</taxon>
        <taxon>Demospongiae</taxon>
        <taxon>Heteroscleromorpha</taxon>
        <taxon>Tetractinellida</taxon>
        <taxon>Astrophorina</taxon>
        <taxon>Geodiidae</taxon>
        <taxon>Geodia</taxon>
    </lineage>
</organism>
<dbReference type="InterPro" id="IPR058543">
    <property type="entry name" value="Beta-prop_RSE1/DDB1/CPSF1_2nd"/>
</dbReference>
<keyword evidence="4" id="KW-1185">Reference proteome</keyword>
<evidence type="ECO:0000256" key="1">
    <source>
        <dbReference type="PROSITE-ProRule" id="PRU00221"/>
    </source>
</evidence>
<accession>A0AA35W444</accession>
<dbReference type="Pfam" id="PF23726">
    <property type="entry name" value="Beta-prop_RSE1_2nd"/>
    <property type="match status" value="1"/>
</dbReference>
<reference evidence="3" key="1">
    <citation type="submission" date="2023-03" db="EMBL/GenBank/DDBJ databases">
        <authorList>
            <person name="Steffen K."/>
            <person name="Cardenas P."/>
        </authorList>
    </citation>
    <scope>NUCLEOTIDE SEQUENCE</scope>
</reference>
<evidence type="ECO:0000313" key="3">
    <source>
        <dbReference type="EMBL" id="CAI7992094.1"/>
    </source>
</evidence>
<name>A0AA35W444_GEOBA</name>
<protein>
    <submittedName>
        <fullName evidence="3">DENN domain-containing protein 3</fullName>
    </submittedName>
</protein>
<evidence type="ECO:0000313" key="4">
    <source>
        <dbReference type="Proteomes" id="UP001174909"/>
    </source>
</evidence>
<feature type="domain" description="RSE1/DDB1/CPSF1 second beta-propeller" evidence="2">
    <location>
        <begin position="401"/>
        <end position="607"/>
    </location>
</feature>
<dbReference type="EMBL" id="CASHTH010000136">
    <property type="protein sequence ID" value="CAI7992094.1"/>
    <property type="molecule type" value="Genomic_DNA"/>
</dbReference>
<dbReference type="Proteomes" id="UP001174909">
    <property type="component" value="Unassembled WGS sequence"/>
</dbReference>
<dbReference type="AlphaFoldDB" id="A0AA35W444"/>
<feature type="repeat" description="WD" evidence="1">
    <location>
        <begin position="584"/>
        <end position="620"/>
    </location>
</feature>
<comment type="caution">
    <text evidence="3">The sequence shown here is derived from an EMBL/GenBank/DDBJ whole genome shotgun (WGS) entry which is preliminary data.</text>
</comment>
<dbReference type="InterPro" id="IPR001680">
    <property type="entry name" value="WD40_rpt"/>
</dbReference>
<keyword evidence="1" id="KW-0853">WD repeat</keyword>
<dbReference type="InterPro" id="IPR015943">
    <property type="entry name" value="WD40/YVTN_repeat-like_dom_sf"/>
</dbReference>
<proteinExistence type="predicted"/>